<evidence type="ECO:0000313" key="8">
    <source>
        <dbReference type="EMBL" id="KAH7573536.1"/>
    </source>
</evidence>
<dbReference type="NCBIfam" id="TIGR01614">
    <property type="entry name" value="PME_inhib"/>
    <property type="match status" value="1"/>
</dbReference>
<comment type="catalytic activity">
    <reaction evidence="6">
        <text>[(1-&gt;4)-alpha-D-galacturonosyl methyl ester](n) + n H2O = [(1-&gt;4)-alpha-D-galacturonosyl](n) + n methanol + n H(+)</text>
        <dbReference type="Rhea" id="RHEA:22380"/>
        <dbReference type="Rhea" id="RHEA-COMP:14570"/>
        <dbReference type="Rhea" id="RHEA-COMP:14573"/>
        <dbReference type="ChEBI" id="CHEBI:15377"/>
        <dbReference type="ChEBI" id="CHEBI:15378"/>
        <dbReference type="ChEBI" id="CHEBI:17790"/>
        <dbReference type="ChEBI" id="CHEBI:140522"/>
        <dbReference type="ChEBI" id="CHEBI:140523"/>
        <dbReference type="EC" id="3.1.1.11"/>
    </reaction>
</comment>
<dbReference type="Proteomes" id="UP000827721">
    <property type="component" value="Unassembled WGS sequence"/>
</dbReference>
<feature type="chain" id="PRO_5044955882" description="Pectinesterase" evidence="6">
    <location>
        <begin position="18"/>
        <end position="648"/>
    </location>
</feature>
<keyword evidence="5 6" id="KW-0063">Aspartyl esterase</keyword>
<proteinExistence type="inferred from homology"/>
<comment type="caution">
    <text evidence="8">The sequence shown here is derived from an EMBL/GenBank/DDBJ whole genome shotgun (WGS) entry which is preliminary data.</text>
</comment>
<feature type="signal peptide" evidence="6">
    <location>
        <begin position="1"/>
        <end position="17"/>
    </location>
</feature>
<keyword evidence="6" id="KW-0732">Signal</keyword>
<evidence type="ECO:0000256" key="5">
    <source>
        <dbReference type="ARBA" id="ARBA00023085"/>
    </source>
</evidence>
<dbReference type="InterPro" id="IPR006501">
    <property type="entry name" value="Pectinesterase_inhib_dom"/>
</dbReference>
<keyword evidence="6" id="KW-0964">Secreted</keyword>
<sequence length="648" mass="70380">MISVICLILVAAVAALAVGLRTVGGGQKPKAESGEISTSSKAITALCQPTDYKETCINSLKSANTSDPKELIQLGFQVAVNALKEAMKNSSSLKELAKDSRTSQALEDCEELMDSAIDDLQNSFDKLGASDASKLGDYVHELKIWLSGAVTFEESCLDEFENITNNDAGEKMRNILQASRELTSNGLAMVSEISSILTSFNPKRRLLSEDYSDQNGEYYDQNGSFSDEDGYPSWFSSGRRKLLAATAATIKPDAVVAKDGSGQFKTITDALNAVPKKNSKTFVIYIKAGVYQETVMVTKNLTNVMFLGDGPTKTKITGNKNYIDGTNTMRTATPYWGPNFIAKDMGFENSAGAIKHQAVALRVQADKSLQSSRTAKWSSGNHWITKVALSQLKEGTTPVRPLESSFTTASSLIDDIIQPEGWLPWMGDFALNTCWYGEYGNRGPGAVQTGRVTWKGIKKVDANQANSFTVAQFIKDNWIKPAGVPYFPGMINHIGTQFHCQGHGFENSAGAIKHQAVALRVQADKSLQSSRTAKWSSGNLDNQSCIVTAQGRNNSRSATGIVLQNCIITGDPAYLPVEERWLPWMGDFALNTCWYGEYGNRGPGAVQTGRVTWKGIKKVDANQANSFTVAQFIKDNGSSPPVCPIFLG</sequence>
<evidence type="ECO:0000313" key="9">
    <source>
        <dbReference type="Proteomes" id="UP000827721"/>
    </source>
</evidence>
<comment type="function">
    <text evidence="6">Acts in the modification of cell walls via demethylesterification of cell wall pectin.</text>
</comment>
<dbReference type="CDD" id="cd15798">
    <property type="entry name" value="PMEI-like_3"/>
    <property type="match status" value="1"/>
</dbReference>
<evidence type="ECO:0000256" key="1">
    <source>
        <dbReference type="ARBA" id="ARBA00005184"/>
    </source>
</evidence>
<dbReference type="InterPro" id="IPR035513">
    <property type="entry name" value="Invertase/methylesterase_inhib"/>
</dbReference>
<dbReference type="EC" id="3.1.1.11" evidence="6"/>
<dbReference type="InterPro" id="IPR011050">
    <property type="entry name" value="Pectin_lyase_fold/virulence"/>
</dbReference>
<gene>
    <name evidence="8" type="ORF">JRO89_XS03G0168000</name>
</gene>
<keyword evidence="9" id="KW-1185">Reference proteome</keyword>
<dbReference type="PANTHER" id="PTHR31707">
    <property type="entry name" value="PECTINESTERASE"/>
    <property type="match status" value="1"/>
</dbReference>
<comment type="similarity">
    <text evidence="2">In the N-terminal section; belongs to the PMEI family.</text>
</comment>
<feature type="domain" description="Pectinesterase inhibitor" evidence="7">
    <location>
        <begin position="38"/>
        <end position="189"/>
    </location>
</feature>
<dbReference type="Gene3D" id="2.160.20.10">
    <property type="entry name" value="Single-stranded right-handed beta-helix, Pectin lyase-like"/>
    <property type="match status" value="3"/>
</dbReference>
<comment type="pathway">
    <text evidence="1 6">Glycan metabolism; pectin degradation; 2-dehydro-3-deoxy-D-gluconate from pectin: step 1/5.</text>
</comment>
<dbReference type="Pfam" id="PF04043">
    <property type="entry name" value="PMEI"/>
    <property type="match status" value="1"/>
</dbReference>
<dbReference type="PROSITE" id="PS00800">
    <property type="entry name" value="PECTINESTERASE_1"/>
    <property type="match status" value="1"/>
</dbReference>
<evidence type="ECO:0000256" key="3">
    <source>
        <dbReference type="ARBA" id="ARBA00007786"/>
    </source>
</evidence>
<comment type="similarity">
    <text evidence="3">In the C-terminal section; belongs to the pectinesterase family.</text>
</comment>
<comment type="subcellular location">
    <subcellularLocation>
        <location evidence="6">Secreted</location>
        <location evidence="6">Cell wall</location>
    </subcellularLocation>
</comment>
<dbReference type="SUPFAM" id="SSF51126">
    <property type="entry name" value="Pectin lyase-like"/>
    <property type="match status" value="2"/>
</dbReference>
<dbReference type="Pfam" id="PF01095">
    <property type="entry name" value="Pectinesterase"/>
    <property type="match status" value="3"/>
</dbReference>
<protein>
    <recommendedName>
        <fullName evidence="6">Pectinesterase</fullName>
        <ecNumber evidence="6">3.1.1.11</ecNumber>
    </recommendedName>
</protein>
<dbReference type="InterPro" id="IPR000070">
    <property type="entry name" value="Pectinesterase_cat"/>
</dbReference>
<evidence type="ECO:0000259" key="7">
    <source>
        <dbReference type="SMART" id="SM00856"/>
    </source>
</evidence>
<accession>A0ABQ8IAF6</accession>
<dbReference type="InterPro" id="IPR018040">
    <property type="entry name" value="Pectinesterase_Tyr_AS"/>
</dbReference>
<dbReference type="SUPFAM" id="SSF101148">
    <property type="entry name" value="Plant invertase/pectin methylesterase inhibitor"/>
    <property type="match status" value="1"/>
</dbReference>
<organism evidence="8 9">
    <name type="scientific">Xanthoceras sorbifolium</name>
    <dbReference type="NCBI Taxonomy" id="99658"/>
    <lineage>
        <taxon>Eukaryota</taxon>
        <taxon>Viridiplantae</taxon>
        <taxon>Streptophyta</taxon>
        <taxon>Embryophyta</taxon>
        <taxon>Tracheophyta</taxon>
        <taxon>Spermatophyta</taxon>
        <taxon>Magnoliopsida</taxon>
        <taxon>eudicotyledons</taxon>
        <taxon>Gunneridae</taxon>
        <taxon>Pentapetalae</taxon>
        <taxon>rosids</taxon>
        <taxon>malvids</taxon>
        <taxon>Sapindales</taxon>
        <taxon>Sapindaceae</taxon>
        <taxon>Xanthoceroideae</taxon>
        <taxon>Xanthoceras</taxon>
    </lineage>
</organism>
<evidence type="ECO:0000256" key="4">
    <source>
        <dbReference type="ARBA" id="ARBA00022801"/>
    </source>
</evidence>
<dbReference type="Gene3D" id="1.20.140.40">
    <property type="entry name" value="Invertase/pectin methylesterase inhibitor family protein"/>
    <property type="match status" value="1"/>
</dbReference>
<keyword evidence="4 6" id="KW-0378">Hydrolase</keyword>
<name>A0ABQ8IAF6_9ROSI</name>
<evidence type="ECO:0000256" key="6">
    <source>
        <dbReference type="RuleBase" id="RU000589"/>
    </source>
</evidence>
<dbReference type="InterPro" id="IPR012334">
    <property type="entry name" value="Pectin_lyas_fold"/>
</dbReference>
<reference evidence="8 9" key="1">
    <citation type="submission" date="2021-02" db="EMBL/GenBank/DDBJ databases">
        <title>Plant Genome Project.</title>
        <authorList>
            <person name="Zhang R.-G."/>
        </authorList>
    </citation>
    <scope>NUCLEOTIDE SEQUENCE [LARGE SCALE GENOMIC DNA]</scope>
    <source>
        <tissue evidence="8">Leaves</tissue>
    </source>
</reference>
<evidence type="ECO:0000256" key="2">
    <source>
        <dbReference type="ARBA" id="ARBA00006027"/>
    </source>
</evidence>
<keyword evidence="6" id="KW-0961">Cell wall biogenesis/degradation</keyword>
<dbReference type="SMART" id="SM00856">
    <property type="entry name" value="PMEI"/>
    <property type="match status" value="1"/>
</dbReference>
<keyword evidence="6" id="KW-0134">Cell wall</keyword>
<dbReference type="EMBL" id="JAFEMO010000003">
    <property type="protein sequence ID" value="KAH7573536.1"/>
    <property type="molecule type" value="Genomic_DNA"/>
</dbReference>